<dbReference type="GO" id="GO:0098542">
    <property type="term" value="P:defense response to other organism"/>
    <property type="evidence" value="ECO:0007669"/>
    <property type="project" value="TreeGrafter"/>
</dbReference>
<dbReference type="OrthoDB" id="1935686at2759"/>
<dbReference type="SUPFAM" id="SSF52540">
    <property type="entry name" value="P-loop containing nucleoside triphosphate hydrolases"/>
    <property type="match status" value="1"/>
</dbReference>
<name>A0A7J6X085_THATH</name>
<sequence>MVTTRSKNIADTCLEDYGHAYPLQKLDLEDSWKLFYKKAFKTNVENMNVRPEQLLRNEAMKFLKKCKGLPLAIVAIGGLLSMKQTSEWDQACFLYLCIFPEDYSISSSKLLRLCVAEGFVERTVTVGMEFTMEEIARFYLDELIQRNLVQVEYMDERKRVKKCRIHDLMREFIIGKARDQNLAAIIAEKQEELRFLSSDHTTGQRPPRLMSISCLRHQDTGKNILSDNNTSGFHLRIRSLYLFMPYKGSWLARSSSTTIFSSFRLLRVLDLQDAGLEEFPSQIVSLLYLRYLSLRRDARITSLPNMVGDLVHLETLDLEYTRLRELPVGILKLRRLHHLLIEKFYTHYPGVKLPVGIDNLINLEKLAVVDADMEESGLLVEELGKLTQLRKLAICNVKKEDGIRLFASVQKHEVFTLLESIF</sequence>
<dbReference type="InterPro" id="IPR027417">
    <property type="entry name" value="P-loop_NTPase"/>
</dbReference>
<dbReference type="InterPro" id="IPR058922">
    <property type="entry name" value="WHD_DRP"/>
</dbReference>
<dbReference type="Pfam" id="PF23598">
    <property type="entry name" value="LRR_14"/>
    <property type="match status" value="1"/>
</dbReference>
<keyword evidence="7" id="KW-1185">Reference proteome</keyword>
<keyword evidence="3" id="KW-0611">Plant defense</keyword>
<comment type="caution">
    <text evidence="6">The sequence shown here is derived from an EMBL/GenBank/DDBJ whole genome shotgun (WGS) entry which is preliminary data.</text>
</comment>
<keyword evidence="1" id="KW-0433">Leucine-rich repeat</keyword>
<evidence type="ECO:0000259" key="5">
    <source>
        <dbReference type="Pfam" id="PF23598"/>
    </source>
</evidence>
<dbReference type="Gene3D" id="3.80.10.10">
    <property type="entry name" value="Ribonuclease Inhibitor"/>
    <property type="match status" value="1"/>
</dbReference>
<evidence type="ECO:0000313" key="7">
    <source>
        <dbReference type="Proteomes" id="UP000554482"/>
    </source>
</evidence>
<protein>
    <submittedName>
        <fullName evidence="6">Disease resistance protein rpm1</fullName>
    </submittedName>
</protein>
<gene>
    <name evidence="6" type="ORF">FRX31_008611</name>
</gene>
<dbReference type="InterPro" id="IPR055414">
    <property type="entry name" value="LRR_R13L4/SHOC2-like"/>
</dbReference>
<evidence type="ECO:0000256" key="3">
    <source>
        <dbReference type="ARBA" id="ARBA00022821"/>
    </source>
</evidence>
<accession>A0A7J6X085</accession>
<dbReference type="AlphaFoldDB" id="A0A7J6X085"/>
<feature type="domain" description="Disease resistance R13L4/SHOC-2-like LRR" evidence="5">
    <location>
        <begin position="238"/>
        <end position="396"/>
    </location>
</feature>
<keyword evidence="2" id="KW-0677">Repeat</keyword>
<dbReference type="InterPro" id="IPR044974">
    <property type="entry name" value="Disease_R_plants"/>
</dbReference>
<dbReference type="InterPro" id="IPR003591">
    <property type="entry name" value="Leu-rich_rpt_typical-subtyp"/>
</dbReference>
<dbReference type="PANTHER" id="PTHR23155:SF1205">
    <property type="entry name" value="DISEASE RESISTANCE PROTEIN RPM1"/>
    <property type="match status" value="1"/>
</dbReference>
<dbReference type="SUPFAM" id="SSF52058">
    <property type="entry name" value="L domain-like"/>
    <property type="match status" value="1"/>
</dbReference>
<dbReference type="InterPro" id="IPR032675">
    <property type="entry name" value="LRR_dom_sf"/>
</dbReference>
<dbReference type="EMBL" id="JABWDY010008952">
    <property type="protein sequence ID" value="KAF5201802.1"/>
    <property type="molecule type" value="Genomic_DNA"/>
</dbReference>
<feature type="domain" description="Disease resistance protein winged helix" evidence="4">
    <location>
        <begin position="98"/>
        <end position="173"/>
    </location>
</feature>
<evidence type="ECO:0000256" key="1">
    <source>
        <dbReference type="ARBA" id="ARBA00022614"/>
    </source>
</evidence>
<dbReference type="Gene3D" id="1.10.8.430">
    <property type="entry name" value="Helical domain of apoptotic protease-activating factors"/>
    <property type="match status" value="1"/>
</dbReference>
<reference evidence="6 7" key="1">
    <citation type="submission" date="2020-06" db="EMBL/GenBank/DDBJ databases">
        <title>Transcriptomic and genomic resources for Thalictrum thalictroides and T. hernandezii: Facilitating candidate gene discovery in an emerging model plant lineage.</title>
        <authorList>
            <person name="Arias T."/>
            <person name="Riano-Pachon D.M."/>
            <person name="Di Stilio V.S."/>
        </authorList>
    </citation>
    <scope>NUCLEOTIDE SEQUENCE [LARGE SCALE GENOMIC DNA]</scope>
    <source>
        <strain evidence="7">cv. WT478/WT964</strain>
        <tissue evidence="6">Leaves</tissue>
    </source>
</reference>
<dbReference type="Gene3D" id="1.10.10.10">
    <property type="entry name" value="Winged helix-like DNA-binding domain superfamily/Winged helix DNA-binding domain"/>
    <property type="match status" value="1"/>
</dbReference>
<dbReference type="FunFam" id="1.10.10.10:FF:000322">
    <property type="entry name" value="Probable disease resistance protein At1g63360"/>
    <property type="match status" value="1"/>
</dbReference>
<dbReference type="SMART" id="SM00369">
    <property type="entry name" value="LRR_TYP"/>
    <property type="match status" value="2"/>
</dbReference>
<evidence type="ECO:0000259" key="4">
    <source>
        <dbReference type="Pfam" id="PF23559"/>
    </source>
</evidence>
<proteinExistence type="predicted"/>
<evidence type="ECO:0000256" key="2">
    <source>
        <dbReference type="ARBA" id="ARBA00022737"/>
    </source>
</evidence>
<dbReference type="InterPro" id="IPR042197">
    <property type="entry name" value="Apaf_helical"/>
</dbReference>
<dbReference type="Proteomes" id="UP000554482">
    <property type="component" value="Unassembled WGS sequence"/>
</dbReference>
<dbReference type="InterPro" id="IPR036388">
    <property type="entry name" value="WH-like_DNA-bd_sf"/>
</dbReference>
<dbReference type="GO" id="GO:0043531">
    <property type="term" value="F:ADP binding"/>
    <property type="evidence" value="ECO:0007669"/>
    <property type="project" value="InterPro"/>
</dbReference>
<organism evidence="6 7">
    <name type="scientific">Thalictrum thalictroides</name>
    <name type="common">Rue-anemone</name>
    <name type="synonym">Anemone thalictroides</name>
    <dbReference type="NCBI Taxonomy" id="46969"/>
    <lineage>
        <taxon>Eukaryota</taxon>
        <taxon>Viridiplantae</taxon>
        <taxon>Streptophyta</taxon>
        <taxon>Embryophyta</taxon>
        <taxon>Tracheophyta</taxon>
        <taxon>Spermatophyta</taxon>
        <taxon>Magnoliopsida</taxon>
        <taxon>Ranunculales</taxon>
        <taxon>Ranunculaceae</taxon>
        <taxon>Thalictroideae</taxon>
        <taxon>Thalictrum</taxon>
    </lineage>
</organism>
<evidence type="ECO:0000313" key="6">
    <source>
        <dbReference type="EMBL" id="KAF5201802.1"/>
    </source>
</evidence>
<dbReference type="PANTHER" id="PTHR23155">
    <property type="entry name" value="DISEASE RESISTANCE PROTEIN RP"/>
    <property type="match status" value="1"/>
</dbReference>
<dbReference type="Pfam" id="PF23559">
    <property type="entry name" value="WHD_DRP"/>
    <property type="match status" value="1"/>
</dbReference>